<keyword evidence="2" id="KW-0479">Metal-binding</keyword>
<dbReference type="Pfam" id="PF00172">
    <property type="entry name" value="Zn_clus"/>
    <property type="match status" value="1"/>
</dbReference>
<dbReference type="PROSITE" id="PS50048">
    <property type="entry name" value="ZN2_CY6_FUNGAL_2"/>
    <property type="match status" value="1"/>
</dbReference>
<feature type="compositionally biased region" description="Basic and acidic residues" evidence="7">
    <location>
        <begin position="89"/>
        <end position="99"/>
    </location>
</feature>
<dbReference type="InterPro" id="IPR007219">
    <property type="entry name" value="XnlR_reg_dom"/>
</dbReference>
<dbReference type="InterPro" id="IPR050613">
    <property type="entry name" value="Sec_Metabolite_Reg"/>
</dbReference>
<dbReference type="RefSeq" id="XP_046065522.1">
    <property type="nucleotide sequence ID" value="XM_046212387.1"/>
</dbReference>
<dbReference type="Proteomes" id="UP001201262">
    <property type="component" value="Unassembled WGS sequence"/>
</dbReference>
<evidence type="ECO:0000256" key="5">
    <source>
        <dbReference type="ARBA" id="ARBA00023163"/>
    </source>
</evidence>
<dbReference type="GO" id="GO:0006351">
    <property type="term" value="P:DNA-templated transcription"/>
    <property type="evidence" value="ECO:0007669"/>
    <property type="project" value="InterPro"/>
</dbReference>
<reference evidence="9" key="1">
    <citation type="submission" date="2021-12" db="EMBL/GenBank/DDBJ databases">
        <title>Convergent genome expansion in fungi linked to evolution of root-endophyte symbiosis.</title>
        <authorList>
            <consortium name="DOE Joint Genome Institute"/>
            <person name="Ke Y.-H."/>
            <person name="Bonito G."/>
            <person name="Liao H.-L."/>
            <person name="Looney B."/>
            <person name="Rojas-Flechas A."/>
            <person name="Nash J."/>
            <person name="Hameed K."/>
            <person name="Schadt C."/>
            <person name="Martin F."/>
            <person name="Crous P.W."/>
            <person name="Miettinen O."/>
            <person name="Magnuson J.K."/>
            <person name="Labbe J."/>
            <person name="Jacobson D."/>
            <person name="Doktycz M.J."/>
            <person name="Veneault-Fourrey C."/>
            <person name="Kuo A."/>
            <person name="Mondo S."/>
            <person name="Calhoun S."/>
            <person name="Riley R."/>
            <person name="Ohm R."/>
            <person name="LaButti K."/>
            <person name="Andreopoulos B."/>
            <person name="Pangilinan J."/>
            <person name="Nolan M."/>
            <person name="Tritt A."/>
            <person name="Clum A."/>
            <person name="Lipzen A."/>
            <person name="Daum C."/>
            <person name="Barry K."/>
            <person name="Grigoriev I.V."/>
            <person name="Vilgalys R."/>
        </authorList>
    </citation>
    <scope>NUCLEOTIDE SEQUENCE</scope>
    <source>
        <strain evidence="9">PMI_201</strain>
    </source>
</reference>
<dbReference type="InterPro" id="IPR036864">
    <property type="entry name" value="Zn2-C6_fun-type_DNA-bd_sf"/>
</dbReference>
<dbReference type="PANTHER" id="PTHR31001:SF40">
    <property type="entry name" value="ZN(II)2CYS6 TRANSCRIPTION FACTOR (EUROFUNG)"/>
    <property type="match status" value="1"/>
</dbReference>
<accession>A0AAD4KIG6</accession>
<gene>
    <name evidence="9" type="ORF">BGW36DRAFT_309164</name>
</gene>
<comment type="subcellular location">
    <subcellularLocation>
        <location evidence="1">Nucleus</location>
    </subcellularLocation>
</comment>
<dbReference type="PROSITE" id="PS00463">
    <property type="entry name" value="ZN2_CY6_FUNGAL_1"/>
    <property type="match status" value="1"/>
</dbReference>
<keyword evidence="5" id="KW-0804">Transcription</keyword>
<dbReference type="GO" id="GO:0005634">
    <property type="term" value="C:nucleus"/>
    <property type="evidence" value="ECO:0007669"/>
    <property type="project" value="UniProtKB-SubCell"/>
</dbReference>
<dbReference type="EMBL" id="JAJTJA010000016">
    <property type="protein sequence ID" value="KAH8689096.1"/>
    <property type="molecule type" value="Genomic_DNA"/>
</dbReference>
<keyword evidence="6" id="KW-0539">Nucleus</keyword>
<organism evidence="9 10">
    <name type="scientific">Talaromyces proteolyticus</name>
    <dbReference type="NCBI Taxonomy" id="1131652"/>
    <lineage>
        <taxon>Eukaryota</taxon>
        <taxon>Fungi</taxon>
        <taxon>Dikarya</taxon>
        <taxon>Ascomycota</taxon>
        <taxon>Pezizomycotina</taxon>
        <taxon>Eurotiomycetes</taxon>
        <taxon>Eurotiomycetidae</taxon>
        <taxon>Eurotiales</taxon>
        <taxon>Trichocomaceae</taxon>
        <taxon>Talaromyces</taxon>
        <taxon>Talaromyces sect. Bacilispori</taxon>
    </lineage>
</organism>
<feature type="region of interest" description="Disordered" evidence="7">
    <location>
        <begin position="88"/>
        <end position="131"/>
    </location>
</feature>
<dbReference type="AlphaFoldDB" id="A0AAD4KIG6"/>
<dbReference type="SUPFAM" id="SSF57701">
    <property type="entry name" value="Zn2/Cys6 DNA-binding domain"/>
    <property type="match status" value="1"/>
</dbReference>
<dbReference type="PANTHER" id="PTHR31001">
    <property type="entry name" value="UNCHARACTERIZED TRANSCRIPTIONAL REGULATORY PROTEIN"/>
    <property type="match status" value="1"/>
</dbReference>
<protein>
    <recommendedName>
        <fullName evidence="8">Zn(2)-C6 fungal-type domain-containing protein</fullName>
    </recommendedName>
</protein>
<dbReference type="GO" id="GO:0008270">
    <property type="term" value="F:zinc ion binding"/>
    <property type="evidence" value="ECO:0007669"/>
    <property type="project" value="InterPro"/>
</dbReference>
<dbReference type="SMART" id="SM00066">
    <property type="entry name" value="GAL4"/>
    <property type="match status" value="1"/>
</dbReference>
<proteinExistence type="predicted"/>
<evidence type="ECO:0000256" key="4">
    <source>
        <dbReference type="ARBA" id="ARBA00023125"/>
    </source>
</evidence>
<dbReference type="Gene3D" id="4.10.240.10">
    <property type="entry name" value="Zn(2)-C6 fungal-type DNA-binding domain"/>
    <property type="match status" value="1"/>
</dbReference>
<evidence type="ECO:0000256" key="3">
    <source>
        <dbReference type="ARBA" id="ARBA00023015"/>
    </source>
</evidence>
<evidence type="ECO:0000256" key="2">
    <source>
        <dbReference type="ARBA" id="ARBA00022723"/>
    </source>
</evidence>
<dbReference type="GeneID" id="70242674"/>
<keyword evidence="10" id="KW-1185">Reference proteome</keyword>
<feature type="domain" description="Zn(2)-C6 fungal-type" evidence="8">
    <location>
        <begin position="24"/>
        <end position="53"/>
    </location>
</feature>
<dbReference type="CDD" id="cd12148">
    <property type="entry name" value="fungal_TF_MHR"/>
    <property type="match status" value="1"/>
</dbReference>
<feature type="compositionally biased region" description="Polar residues" evidence="7">
    <location>
        <begin position="194"/>
        <end position="209"/>
    </location>
</feature>
<keyword evidence="3" id="KW-0805">Transcription regulation</keyword>
<evidence type="ECO:0000256" key="1">
    <source>
        <dbReference type="ARBA" id="ARBA00004123"/>
    </source>
</evidence>
<dbReference type="Pfam" id="PF04082">
    <property type="entry name" value="Fungal_trans"/>
    <property type="match status" value="1"/>
</dbReference>
<evidence type="ECO:0000313" key="10">
    <source>
        <dbReference type="Proteomes" id="UP001201262"/>
    </source>
</evidence>
<dbReference type="GO" id="GO:0000981">
    <property type="term" value="F:DNA-binding transcription factor activity, RNA polymerase II-specific"/>
    <property type="evidence" value="ECO:0007669"/>
    <property type="project" value="InterPro"/>
</dbReference>
<keyword evidence="4" id="KW-0238">DNA-binding</keyword>
<dbReference type="InterPro" id="IPR001138">
    <property type="entry name" value="Zn2Cys6_DnaBD"/>
</dbReference>
<sequence>MEQRQAKITTKPHERRRRHRVINSCLECRRRKLKCDKGEVCVNCRTHGRQCIYISTAAGDSHLRQKLAQVKDARDSLDKVLLSTTAEGAAKEQQSRRDQLLQNSNTPIASVEGELDGNGAGNSDDESFLEPTPLAIPDAAYAANESDEFDDLGFLLGRMRLGDRVGGLYRPRIGDEIGQSLHNQSPRSKAALKTTKQQINSAASSSRNSLEPPDVFAVPSMAVILGATPSDGEWIALLPSRTVSDRLLEHYWFSVHPVARTLHRPTFAQRYETLWELMDARADISASLGAIVLAVLFSAVVSMDSEDVSIRISSSKQELCSRLQLGVELALSQANLLRSNKMETLQAFVTYLLPTCLDISRAHSALVGLAIRLAECMGYHRDPSEYGFSPSECQVRRLIWYQICYLDLKTSDTQGPRPFVQSNGYSTKLPLEINPRAASSSPTPGPVTRWSELVFSAIRFECQEMQRSCLVMRKRIDLKKLSLIEVISKIERFNNEMHEKYDSALNEEPQQPLQHAARVVMKLFISLLYLAPLHRYMNSVTYSMPDRLRQIVLVKGTEALEAALELETAHDLRPWAWYSRAYQQYHTALLLLFEVFTFPLRREADRIWRCLDFIFAGPLANFTDLPALGNPPKYHEVLTLREAKGRYLLCAISTGMQEYSSRRGLRSPVTMTDSMILVSPRKAGEDSDPSRPLNFAHGMPADILPRVASQFNTRDIASESNPFNVEVSLEQHEDGTINNKDIPQFLWAPALDTPITLHAGHQVTSDFSHVDTSIPGPGYLHHTTVGSQTTSTSAYSQPGYIVGPGQEMLDIDWGLWDTMFPPGVFDGNLDLSDVDMEGYAVV</sequence>
<evidence type="ECO:0000259" key="8">
    <source>
        <dbReference type="PROSITE" id="PS50048"/>
    </source>
</evidence>
<evidence type="ECO:0000256" key="6">
    <source>
        <dbReference type="ARBA" id="ARBA00023242"/>
    </source>
</evidence>
<dbReference type="CDD" id="cd00067">
    <property type="entry name" value="GAL4"/>
    <property type="match status" value="1"/>
</dbReference>
<evidence type="ECO:0000313" key="9">
    <source>
        <dbReference type="EMBL" id="KAH8689096.1"/>
    </source>
</evidence>
<evidence type="ECO:0000256" key="7">
    <source>
        <dbReference type="SAM" id="MobiDB-lite"/>
    </source>
</evidence>
<comment type="caution">
    <text evidence="9">The sequence shown here is derived from an EMBL/GenBank/DDBJ whole genome shotgun (WGS) entry which is preliminary data.</text>
</comment>
<dbReference type="GO" id="GO:0003677">
    <property type="term" value="F:DNA binding"/>
    <property type="evidence" value="ECO:0007669"/>
    <property type="project" value="UniProtKB-KW"/>
</dbReference>
<feature type="region of interest" description="Disordered" evidence="7">
    <location>
        <begin position="177"/>
        <end position="210"/>
    </location>
</feature>
<name>A0AAD4KIG6_9EURO</name>